<dbReference type="KEGG" id="blj:BLD_1816"/>
<evidence type="ECO:0000256" key="1">
    <source>
        <dbReference type="SAM" id="MobiDB-lite"/>
    </source>
</evidence>
<dbReference type="HOGENOM" id="CLU_009097_2_0_11"/>
<dbReference type="RefSeq" id="WP_012472179.1">
    <property type="nucleotide sequence ID" value="NC_010816.1"/>
</dbReference>
<accession>B3DQX8</accession>
<organism evidence="3 4">
    <name type="scientific">Bifidobacterium longum (strain DJO10A)</name>
    <dbReference type="NCBI Taxonomy" id="205913"/>
    <lineage>
        <taxon>Bacteria</taxon>
        <taxon>Bacillati</taxon>
        <taxon>Actinomycetota</taxon>
        <taxon>Actinomycetes</taxon>
        <taxon>Bifidobacteriales</taxon>
        <taxon>Bifidobacteriaceae</taxon>
        <taxon>Bifidobacterium</taxon>
    </lineage>
</organism>
<dbReference type="Pfam" id="PF01935">
    <property type="entry name" value="DUF87"/>
    <property type="match status" value="1"/>
</dbReference>
<dbReference type="AlphaFoldDB" id="B3DQX8"/>
<feature type="domain" description="Helicase HerA central" evidence="2">
    <location>
        <begin position="459"/>
        <end position="527"/>
    </location>
</feature>
<dbReference type="EMBL" id="CP000605">
    <property type="protein sequence ID" value="ACD99261.1"/>
    <property type="molecule type" value="Genomic_DNA"/>
</dbReference>
<dbReference type="InterPro" id="IPR027417">
    <property type="entry name" value="P-loop_NTPase"/>
</dbReference>
<dbReference type="InterPro" id="IPR002789">
    <property type="entry name" value="HerA_central"/>
</dbReference>
<evidence type="ECO:0000259" key="2">
    <source>
        <dbReference type="Pfam" id="PF01935"/>
    </source>
</evidence>
<dbReference type="SUPFAM" id="SSF52540">
    <property type="entry name" value="P-loop containing nucleoside triphosphate hydrolases"/>
    <property type="match status" value="1"/>
</dbReference>
<feature type="region of interest" description="Disordered" evidence="1">
    <location>
        <begin position="1"/>
        <end position="32"/>
    </location>
</feature>
<reference evidence="3 4" key="2">
    <citation type="journal article" date="2008" name="BMC Genomics">
        <title>Comparative genomic analysis of the gut bacterium Bifidobacterium longum reveals loci susceptible to deletion during pure culture growth.</title>
        <authorList>
            <person name="Lee J.H."/>
            <person name="Karamychev V.N."/>
            <person name="Kozyavkin S.A."/>
            <person name="Mills D."/>
            <person name="Pavlov A.R."/>
            <person name="Pavlova N.V."/>
            <person name="Polouchine N.N."/>
            <person name="Richardson P.M."/>
            <person name="Shakhova V.V."/>
            <person name="Slesarev A.I."/>
            <person name="Weimer B."/>
            <person name="O'Sullivan D.J."/>
        </authorList>
    </citation>
    <scope>NUCLEOTIDE SEQUENCE [LARGE SCALE GENOMIC DNA]</scope>
    <source>
        <strain evidence="3 4">DJO10A</strain>
    </source>
</reference>
<sequence>MSDINGSKAVKGNDKRHGKAGNRRSGNRRIPRSSKELLGYDSMLSNGIAYLGGDRWSVSLRISDINYQVATQDQQLDVVDRWGRFLNSVGENMGVQITVATRMLDPEEVTRSIAMPLRGDMLDGLRGDFNRNVRRRLAGRSQGAVTDKYLTLTLRERDGERAVTLLNRAVLRATAQLRSVGGCVGVRLDRRSRLEVLHGMLRRGTRFMFDEDGFLKSHGMSTKDYVAPFAVDVSDRRRLRLSSGTTEVWHQCLLVRDFPDYLSDQLVSSITDIKADITVGIHLSPRGKAEGLKLVNRTIAEMDMQAIDERRKNRKQHLPEDMLPHDLQESMSQAGELRDDLEHNGDRLVDSLMIVDVSADSREQLDQTVRDVTAAIDGQSCVAETLAYMQVEGLNAVLPLGNPLPPMRRTLTTSSAAILVPFTSQELFEPGGVFHGANARTGNPVVIDRTKGMNGNGFILGTTGSGKSQAAKNEITQIYLTRPDDDLIVIDPEHEFTPLCDGLGGERVEIGESSRAHINALDIEYEDDSEGDPIRSKCASVLNMLGVLIGGQDGIDRMQRSLIDRTVIGMYREVREHPELGMPTLATLHDRLAALGEPGGRDAARALEIYATGSLNAFSHATDVDTSSRFLVYDVSGLGAELRTFGMLVVLDQIWNRVVRNRRLGRRT</sequence>
<dbReference type="Gene3D" id="3.40.50.300">
    <property type="entry name" value="P-loop containing nucleotide triphosphate hydrolases"/>
    <property type="match status" value="1"/>
</dbReference>
<dbReference type="NCBIfam" id="NF045971">
    <property type="entry name" value="conju_CD1110"/>
    <property type="match status" value="1"/>
</dbReference>
<dbReference type="Proteomes" id="UP000002419">
    <property type="component" value="Chromosome"/>
</dbReference>
<gene>
    <name evidence="3" type="primary">virB4</name>
    <name evidence="3" type="ordered locus">BLD_1816</name>
</gene>
<evidence type="ECO:0000313" key="4">
    <source>
        <dbReference type="Proteomes" id="UP000002419"/>
    </source>
</evidence>
<proteinExistence type="predicted"/>
<feature type="compositionally biased region" description="Basic residues" evidence="1">
    <location>
        <begin position="14"/>
        <end position="32"/>
    </location>
</feature>
<evidence type="ECO:0000313" key="3">
    <source>
        <dbReference type="EMBL" id="ACD99261.1"/>
    </source>
</evidence>
<name>B3DQX8_BIFLD</name>
<reference evidence="3 4" key="1">
    <citation type="journal article" date="2006" name="Appl. Environ. Microbiol.">
        <title>Sequence analysis of two cryptic plasmids from Bifidobacterium longum DJO10A and construction of a shuttle cloning vector.</title>
        <authorList>
            <person name="Lee J.H."/>
            <person name="O'Sullivan D.J."/>
        </authorList>
    </citation>
    <scope>NUCLEOTIDE SEQUENCE [LARGE SCALE GENOMIC DNA]</scope>
    <source>
        <strain evidence="3 4">DJO10A</strain>
    </source>
</reference>
<protein>
    <submittedName>
        <fullName evidence="3">Truncated type IV secretory pathway VirB4 component protein</fullName>
    </submittedName>
</protein>